<comment type="caution">
    <text evidence="1">The sequence shown here is derived from an EMBL/GenBank/DDBJ whole genome shotgun (WGS) entry which is preliminary data.</text>
</comment>
<organism evidence="1 2">
    <name type="scientific">Melipona bicolor</name>
    <dbReference type="NCBI Taxonomy" id="60889"/>
    <lineage>
        <taxon>Eukaryota</taxon>
        <taxon>Metazoa</taxon>
        <taxon>Ecdysozoa</taxon>
        <taxon>Arthropoda</taxon>
        <taxon>Hexapoda</taxon>
        <taxon>Insecta</taxon>
        <taxon>Pterygota</taxon>
        <taxon>Neoptera</taxon>
        <taxon>Endopterygota</taxon>
        <taxon>Hymenoptera</taxon>
        <taxon>Apocrita</taxon>
        <taxon>Aculeata</taxon>
        <taxon>Apoidea</taxon>
        <taxon>Anthophila</taxon>
        <taxon>Apidae</taxon>
        <taxon>Melipona</taxon>
    </lineage>
</organism>
<name>A0AA40FHA7_9HYME</name>
<protein>
    <submittedName>
        <fullName evidence="1">Uncharacterized protein</fullName>
    </submittedName>
</protein>
<proteinExistence type="predicted"/>
<evidence type="ECO:0000313" key="2">
    <source>
        <dbReference type="Proteomes" id="UP001177670"/>
    </source>
</evidence>
<evidence type="ECO:0000313" key="1">
    <source>
        <dbReference type="EMBL" id="KAK1119065.1"/>
    </source>
</evidence>
<dbReference type="EMBL" id="JAHYIQ010000038">
    <property type="protein sequence ID" value="KAK1119065.1"/>
    <property type="molecule type" value="Genomic_DNA"/>
</dbReference>
<reference evidence="1" key="1">
    <citation type="submission" date="2021-10" db="EMBL/GenBank/DDBJ databases">
        <title>Melipona bicolor Genome sequencing and assembly.</title>
        <authorList>
            <person name="Araujo N.S."/>
            <person name="Arias M.C."/>
        </authorList>
    </citation>
    <scope>NUCLEOTIDE SEQUENCE</scope>
    <source>
        <strain evidence="1">USP_2M_L1-L4_2017</strain>
        <tissue evidence="1">Whole body</tissue>
    </source>
</reference>
<accession>A0AA40FHA7</accession>
<keyword evidence="2" id="KW-1185">Reference proteome</keyword>
<gene>
    <name evidence="1" type="ORF">K0M31_013572</name>
</gene>
<dbReference type="AlphaFoldDB" id="A0AA40FHA7"/>
<dbReference type="Proteomes" id="UP001177670">
    <property type="component" value="Unassembled WGS sequence"/>
</dbReference>
<sequence length="138" mass="15745">MCIGRAPRAGSCQSGVNTDDSCRKEDKGILERCWWSWGYYPAGMGMLLPDETYEERSSSSRRSSCPNVLADIDEVEAAKALAAFRKCDEFLKRHGIRPEFFCRHRERLALQTWLLQRSKLSSGESLCIMLLLISKRAH</sequence>